<evidence type="ECO:0000256" key="7">
    <source>
        <dbReference type="ARBA" id="ARBA00022729"/>
    </source>
</evidence>
<dbReference type="Gene3D" id="3.55.50.30">
    <property type="match status" value="1"/>
</dbReference>
<name>E1QE61_DESB2</name>
<dbReference type="GO" id="GO:0044718">
    <property type="term" value="P:siderophore transmembrane transport"/>
    <property type="evidence" value="ECO:0007669"/>
    <property type="project" value="TreeGrafter"/>
</dbReference>
<dbReference type="InterPro" id="IPR000531">
    <property type="entry name" value="Beta-barrel_TonB"/>
</dbReference>
<dbReference type="Pfam" id="PF00593">
    <property type="entry name" value="TonB_dep_Rec_b-barrel"/>
    <property type="match status" value="1"/>
</dbReference>
<keyword evidence="5" id="KW-0410">Iron transport</keyword>
<keyword evidence="11 12" id="KW-0998">Cell outer membrane</keyword>
<evidence type="ECO:0000313" key="16">
    <source>
        <dbReference type="EMBL" id="ADK83847.1"/>
    </source>
</evidence>
<dbReference type="STRING" id="644282.Deba_0474"/>
<keyword evidence="8" id="KW-0408">Iron</keyword>
<evidence type="ECO:0000313" key="17">
    <source>
        <dbReference type="Proteomes" id="UP000009047"/>
    </source>
</evidence>
<dbReference type="Gene3D" id="2.40.170.20">
    <property type="entry name" value="TonB-dependent receptor, beta-barrel domain"/>
    <property type="match status" value="1"/>
</dbReference>
<evidence type="ECO:0000256" key="6">
    <source>
        <dbReference type="ARBA" id="ARBA00022692"/>
    </source>
</evidence>
<dbReference type="KEGG" id="dbr:Deba_0474"/>
<proteinExistence type="inferred from homology"/>
<keyword evidence="6 12" id="KW-0812">Transmembrane</keyword>
<organism evidence="16 17">
    <name type="scientific">Desulfarculus baarsii (strain ATCC 33931 / DSM 2075 / LMG 7858 / VKM B-1802 / 2st14)</name>
    <dbReference type="NCBI Taxonomy" id="644282"/>
    <lineage>
        <taxon>Bacteria</taxon>
        <taxon>Pseudomonadati</taxon>
        <taxon>Thermodesulfobacteriota</taxon>
        <taxon>Desulfarculia</taxon>
        <taxon>Desulfarculales</taxon>
        <taxon>Desulfarculaceae</taxon>
        <taxon>Desulfarculus</taxon>
    </lineage>
</organism>
<keyword evidence="17" id="KW-1185">Reference proteome</keyword>
<keyword evidence="4 12" id="KW-1134">Transmembrane beta strand</keyword>
<dbReference type="Gene3D" id="2.170.130.10">
    <property type="entry name" value="TonB-dependent receptor, plug domain"/>
    <property type="match status" value="1"/>
</dbReference>
<evidence type="ECO:0000256" key="8">
    <source>
        <dbReference type="ARBA" id="ARBA00023004"/>
    </source>
</evidence>
<dbReference type="Pfam" id="PF07715">
    <property type="entry name" value="Plug"/>
    <property type="match status" value="1"/>
</dbReference>
<keyword evidence="3 12" id="KW-0813">Transport</keyword>
<dbReference type="EMBL" id="CP002085">
    <property type="protein sequence ID" value="ADK83847.1"/>
    <property type="molecule type" value="Genomic_DNA"/>
</dbReference>
<gene>
    <name evidence="16" type="ordered locus">Deba_0474</name>
</gene>
<evidence type="ECO:0000256" key="12">
    <source>
        <dbReference type="PROSITE-ProRule" id="PRU01360"/>
    </source>
</evidence>
<sequence>MYGRSRQLISTMARPRTALLAALLAVWLVGGLAWAQPAVAATPSASVTYDIPAGPLGQALARFSEQSGLSLSFDPGLTAGKTTAGLSGSHAPLDALAKLLAGSGLRVAEAGDGRLTLVGDGKPSTTLPGVTVTGQSRQDDPTVHDISTEVLRRTMAKDVADIFATDPSVAIGGGGRNAQRLYLRGIESSNLNVTIDGARQGRSLHQHRGDAGGIDPEILKRVEVRTGPAADNGPGALGGGIVFETVDAQDKLVDGKSVGATIRGGYATADESLLGGATAYGVYDQHFGLLAHVSGTNFEDYSIGEGGRAPNTAGQDRDYFAKFSMLDLAGHSLRLSAERNTTDGHYVWGSTGSDMGYPLDTSEIIYAVSQRDTYTLDHRYNPASQWIDTKVNLYFNDNSVDNQSADTKYLSQETGGSARNTFTFDLGPTAHRLSVGGDVVAEDSIGELADGSEKNNKSSNLGLFIQDRLSLGPLGLSFGARLDSYDSDFGPYNINGTEVSPNVGATYELIQGLTAFANYGQAVRGSGIIPGSWLTNINAKTVFKITEPESSRQIDGGLRYLRDSLFLADDRFNIAGTVFNTRLENSIEAVGMRGVINELVNGETIIANGWELRAGWGFGPFDTTMAFAHVDTEDDDGNPIGVVRRKAASTGDRFVWDNRYQPIEGVVLGYTLTAVGRLKDVPSGQPERPGYVLHAIQAQWQPVWTPGLTLQLVVDNIFDVRYADQTSIYTTTGVVDEPGRDIRLGFTYSF</sequence>
<keyword evidence="9 13" id="KW-0798">TonB box</keyword>
<dbReference type="InterPro" id="IPR012910">
    <property type="entry name" value="Plug_dom"/>
</dbReference>
<dbReference type="PANTHER" id="PTHR30069">
    <property type="entry name" value="TONB-DEPENDENT OUTER MEMBRANE RECEPTOR"/>
    <property type="match status" value="1"/>
</dbReference>
<feature type="region of interest" description="Disordered" evidence="14">
    <location>
        <begin position="120"/>
        <end position="141"/>
    </location>
</feature>
<dbReference type="SMART" id="SM00965">
    <property type="entry name" value="STN"/>
    <property type="match status" value="1"/>
</dbReference>
<evidence type="ECO:0000256" key="9">
    <source>
        <dbReference type="ARBA" id="ARBA00023077"/>
    </source>
</evidence>
<keyword evidence="16" id="KW-0675">Receptor</keyword>
<comment type="subcellular location">
    <subcellularLocation>
        <location evidence="1 12">Cell outer membrane</location>
        <topology evidence="1 12">Multi-pass membrane protein</topology>
    </subcellularLocation>
</comment>
<evidence type="ECO:0000256" key="2">
    <source>
        <dbReference type="ARBA" id="ARBA00009810"/>
    </source>
</evidence>
<accession>E1QE61</accession>
<dbReference type="HOGENOM" id="CLU_008287_19_4_7"/>
<dbReference type="PROSITE" id="PS52016">
    <property type="entry name" value="TONB_DEPENDENT_REC_3"/>
    <property type="match status" value="1"/>
</dbReference>
<dbReference type="GO" id="GO:0009279">
    <property type="term" value="C:cell outer membrane"/>
    <property type="evidence" value="ECO:0007669"/>
    <property type="project" value="UniProtKB-SubCell"/>
</dbReference>
<dbReference type="InterPro" id="IPR039426">
    <property type="entry name" value="TonB-dep_rcpt-like"/>
</dbReference>
<dbReference type="Proteomes" id="UP000009047">
    <property type="component" value="Chromosome"/>
</dbReference>
<protein>
    <submittedName>
        <fullName evidence="16">TonB-dependent receptor</fullName>
    </submittedName>
</protein>
<dbReference type="InterPro" id="IPR037066">
    <property type="entry name" value="Plug_dom_sf"/>
</dbReference>
<dbReference type="PROSITE" id="PS01156">
    <property type="entry name" value="TONB_DEPENDENT_REC_2"/>
    <property type="match status" value="1"/>
</dbReference>
<evidence type="ECO:0000256" key="4">
    <source>
        <dbReference type="ARBA" id="ARBA00022452"/>
    </source>
</evidence>
<evidence type="ECO:0000256" key="13">
    <source>
        <dbReference type="RuleBase" id="RU003357"/>
    </source>
</evidence>
<dbReference type="PANTHER" id="PTHR30069:SF41">
    <property type="entry name" value="HEME_HEMOPEXIN UTILIZATION PROTEIN C"/>
    <property type="match status" value="1"/>
</dbReference>
<keyword evidence="7" id="KW-0732">Signal</keyword>
<evidence type="ECO:0000256" key="11">
    <source>
        <dbReference type="ARBA" id="ARBA00023237"/>
    </source>
</evidence>
<evidence type="ECO:0000256" key="3">
    <source>
        <dbReference type="ARBA" id="ARBA00022448"/>
    </source>
</evidence>
<evidence type="ECO:0000256" key="1">
    <source>
        <dbReference type="ARBA" id="ARBA00004571"/>
    </source>
</evidence>
<feature type="domain" description="Secretin/TonB short N-terminal" evidence="15">
    <location>
        <begin position="69"/>
        <end position="120"/>
    </location>
</feature>
<dbReference type="GO" id="GO:0015344">
    <property type="term" value="F:siderophore uptake transmembrane transporter activity"/>
    <property type="evidence" value="ECO:0007669"/>
    <property type="project" value="TreeGrafter"/>
</dbReference>
<evidence type="ECO:0000259" key="15">
    <source>
        <dbReference type="SMART" id="SM00965"/>
    </source>
</evidence>
<keyword evidence="5" id="KW-0406">Ion transport</keyword>
<dbReference type="OrthoDB" id="9790771at2"/>
<evidence type="ECO:0000256" key="10">
    <source>
        <dbReference type="ARBA" id="ARBA00023136"/>
    </source>
</evidence>
<comment type="similarity">
    <text evidence="2 12 13">Belongs to the TonB-dependent receptor family.</text>
</comment>
<evidence type="ECO:0000256" key="5">
    <source>
        <dbReference type="ARBA" id="ARBA00022496"/>
    </source>
</evidence>
<feature type="compositionally biased region" description="Polar residues" evidence="14">
    <location>
        <begin position="123"/>
        <end position="136"/>
    </location>
</feature>
<dbReference type="InterPro" id="IPR010917">
    <property type="entry name" value="TonB_rcpt_CS"/>
</dbReference>
<dbReference type="InterPro" id="IPR011662">
    <property type="entry name" value="Secretin/TonB_short_N"/>
</dbReference>
<evidence type="ECO:0000256" key="14">
    <source>
        <dbReference type="SAM" id="MobiDB-lite"/>
    </source>
</evidence>
<dbReference type="SUPFAM" id="SSF56935">
    <property type="entry name" value="Porins"/>
    <property type="match status" value="1"/>
</dbReference>
<dbReference type="AlphaFoldDB" id="E1QE61"/>
<keyword evidence="10 12" id="KW-0472">Membrane</keyword>
<dbReference type="InterPro" id="IPR036942">
    <property type="entry name" value="Beta-barrel_TonB_sf"/>
</dbReference>
<dbReference type="eggNOG" id="COG4771">
    <property type="taxonomic scope" value="Bacteria"/>
</dbReference>
<reference evidence="16 17" key="1">
    <citation type="journal article" date="2010" name="Stand. Genomic Sci.">
        <title>Complete genome sequence of Desulfarculus baarsii type strain (2st14).</title>
        <authorList>
            <person name="Sun H."/>
            <person name="Spring S."/>
            <person name="Lapidus A."/>
            <person name="Davenport K."/>
            <person name="Del Rio T.G."/>
            <person name="Tice H."/>
            <person name="Nolan M."/>
            <person name="Copeland A."/>
            <person name="Cheng J.F."/>
            <person name="Lucas S."/>
            <person name="Tapia R."/>
            <person name="Goodwin L."/>
            <person name="Pitluck S."/>
            <person name="Ivanova N."/>
            <person name="Pagani I."/>
            <person name="Mavromatis K."/>
            <person name="Ovchinnikova G."/>
            <person name="Pati A."/>
            <person name="Chen A."/>
            <person name="Palaniappan K."/>
            <person name="Hauser L."/>
            <person name="Chang Y.J."/>
            <person name="Jeffries C.D."/>
            <person name="Detter J.C."/>
            <person name="Han C."/>
            <person name="Rohde M."/>
            <person name="Brambilla E."/>
            <person name="Goker M."/>
            <person name="Woyke T."/>
            <person name="Bristow J."/>
            <person name="Eisen J.A."/>
            <person name="Markowitz V."/>
            <person name="Hugenholtz P."/>
            <person name="Kyrpides N.C."/>
            <person name="Klenk H.P."/>
            <person name="Land M."/>
        </authorList>
    </citation>
    <scope>NUCLEOTIDE SEQUENCE [LARGE SCALE GENOMIC DNA]</scope>
    <source>
        <strain evidence="17">ATCC 33931 / DSM 2075 / LMG 7858 / VKM B-1802 / 2st14</strain>
    </source>
</reference>